<evidence type="ECO:0000313" key="5">
    <source>
        <dbReference type="EMBL" id="KDQ24077.1"/>
    </source>
</evidence>
<dbReference type="PANTHER" id="PTHR30480">
    <property type="entry name" value="BETA-HEXOSAMINIDASE-RELATED"/>
    <property type="match status" value="1"/>
</dbReference>
<dbReference type="Pfam" id="PF00933">
    <property type="entry name" value="Glyco_hydro_3"/>
    <property type="match status" value="1"/>
</dbReference>
<proteinExistence type="inferred from homology"/>
<dbReference type="STRING" id="1137138.A0A067NIZ9"/>
<dbReference type="Proteomes" id="UP000027073">
    <property type="component" value="Unassembled WGS sequence"/>
</dbReference>
<protein>
    <submittedName>
        <fullName evidence="5">Glycoside hydrolase family 3 protein</fullName>
    </submittedName>
</protein>
<evidence type="ECO:0000259" key="4">
    <source>
        <dbReference type="Pfam" id="PF00933"/>
    </source>
</evidence>
<accession>A0A067NIZ9</accession>
<name>A0A067NIZ9_PLEO1</name>
<evidence type="ECO:0000256" key="2">
    <source>
        <dbReference type="ARBA" id="ARBA00022801"/>
    </source>
</evidence>
<keyword evidence="3" id="KW-0326">Glycosidase</keyword>
<dbReference type="PANTHER" id="PTHR30480:SF8">
    <property type="entry name" value="PUTATIVE (AFU_ORTHOLOGUE AFUA_8G04060)-RELATED"/>
    <property type="match status" value="1"/>
</dbReference>
<organism evidence="5 6">
    <name type="scientific">Pleurotus ostreatus (strain PC15)</name>
    <name type="common">Oyster mushroom</name>
    <dbReference type="NCBI Taxonomy" id="1137138"/>
    <lineage>
        <taxon>Eukaryota</taxon>
        <taxon>Fungi</taxon>
        <taxon>Dikarya</taxon>
        <taxon>Basidiomycota</taxon>
        <taxon>Agaricomycotina</taxon>
        <taxon>Agaricomycetes</taxon>
        <taxon>Agaricomycetidae</taxon>
        <taxon>Agaricales</taxon>
        <taxon>Pleurotineae</taxon>
        <taxon>Pleurotaceae</taxon>
        <taxon>Pleurotus</taxon>
    </lineage>
</organism>
<dbReference type="EMBL" id="KL198012">
    <property type="protein sequence ID" value="KDQ24077.1"/>
    <property type="molecule type" value="Genomic_DNA"/>
</dbReference>
<dbReference type="Gene3D" id="3.20.20.300">
    <property type="entry name" value="Glycoside hydrolase, family 3, N-terminal domain"/>
    <property type="match status" value="1"/>
</dbReference>
<dbReference type="HOGENOM" id="CLU_2503922_0_0_1"/>
<evidence type="ECO:0000256" key="3">
    <source>
        <dbReference type="ARBA" id="ARBA00023295"/>
    </source>
</evidence>
<feature type="domain" description="Glycoside hydrolase family 3 N-terminal" evidence="4">
    <location>
        <begin position="22"/>
        <end position="85"/>
    </location>
</feature>
<evidence type="ECO:0000313" key="6">
    <source>
        <dbReference type="Proteomes" id="UP000027073"/>
    </source>
</evidence>
<keyword evidence="2 5" id="KW-0378">Hydrolase</keyword>
<dbReference type="SUPFAM" id="SSF51445">
    <property type="entry name" value="(Trans)glycosidases"/>
    <property type="match status" value="1"/>
</dbReference>
<reference evidence="6" key="1">
    <citation type="journal article" date="2014" name="Proc. Natl. Acad. Sci. U.S.A.">
        <title>Extensive sampling of basidiomycete genomes demonstrates inadequacy of the white-rot/brown-rot paradigm for wood decay fungi.</title>
        <authorList>
            <person name="Riley R."/>
            <person name="Salamov A.A."/>
            <person name="Brown D.W."/>
            <person name="Nagy L.G."/>
            <person name="Floudas D."/>
            <person name="Held B.W."/>
            <person name="Levasseur A."/>
            <person name="Lombard V."/>
            <person name="Morin E."/>
            <person name="Otillar R."/>
            <person name="Lindquist E.A."/>
            <person name="Sun H."/>
            <person name="LaButti K.M."/>
            <person name="Schmutz J."/>
            <person name="Jabbour D."/>
            <person name="Luo H."/>
            <person name="Baker S.E."/>
            <person name="Pisabarro A.G."/>
            <person name="Walton J.D."/>
            <person name="Blanchette R.A."/>
            <person name="Henrissat B."/>
            <person name="Martin F."/>
            <person name="Cullen D."/>
            <person name="Hibbett D.S."/>
            <person name="Grigoriev I.V."/>
        </authorList>
    </citation>
    <scope>NUCLEOTIDE SEQUENCE [LARGE SCALE GENOMIC DNA]</scope>
    <source>
        <strain evidence="6">PC15</strain>
    </source>
</reference>
<dbReference type="InterPro" id="IPR036962">
    <property type="entry name" value="Glyco_hydro_3_N_sf"/>
</dbReference>
<dbReference type="VEuPathDB" id="FungiDB:PLEOSDRAFT_1047909"/>
<dbReference type="GO" id="GO:0005975">
    <property type="term" value="P:carbohydrate metabolic process"/>
    <property type="evidence" value="ECO:0007669"/>
    <property type="project" value="InterPro"/>
</dbReference>
<dbReference type="InParanoid" id="A0A067NIZ9"/>
<dbReference type="AlphaFoldDB" id="A0A067NIZ9"/>
<gene>
    <name evidence="5" type="ORF">PLEOSDRAFT_1047909</name>
</gene>
<dbReference type="OrthoDB" id="4215304at2759"/>
<dbReference type="InterPro" id="IPR017853">
    <property type="entry name" value="GH"/>
</dbReference>
<comment type="similarity">
    <text evidence="1">Belongs to the glycosyl hydrolase 3 family.</text>
</comment>
<evidence type="ECO:0000256" key="1">
    <source>
        <dbReference type="ARBA" id="ARBA00005336"/>
    </source>
</evidence>
<dbReference type="InterPro" id="IPR050226">
    <property type="entry name" value="NagZ_Beta-hexosaminidase"/>
</dbReference>
<dbReference type="GO" id="GO:0004553">
    <property type="term" value="F:hydrolase activity, hydrolyzing O-glycosyl compounds"/>
    <property type="evidence" value="ECO:0007669"/>
    <property type="project" value="InterPro"/>
</dbReference>
<dbReference type="InterPro" id="IPR001764">
    <property type="entry name" value="Glyco_hydro_3_N"/>
</dbReference>
<sequence length="88" mass="10283">MSSVELTDERKKEIGQHFVFGFIGTDLDEDLRRLIRDYHVGHLILMKRNIRDGVQTRQLVREIQTLAKEVGHLTPILIGTDQENGWWV</sequence>
<dbReference type="GO" id="GO:0009254">
    <property type="term" value="P:peptidoglycan turnover"/>
    <property type="evidence" value="ECO:0007669"/>
    <property type="project" value="TreeGrafter"/>
</dbReference>